<evidence type="ECO:0000313" key="3">
    <source>
        <dbReference type="Proteomes" id="UP000218238"/>
    </source>
</evidence>
<proteinExistence type="predicted"/>
<dbReference type="RefSeq" id="WP_095723764.1">
    <property type="nucleotide sequence ID" value="NZ_NTFS01000311.1"/>
</dbReference>
<organism evidence="2 3">
    <name type="scientific">Brunnivagina elsteri CCALA 953</name>
    <dbReference type="NCBI Taxonomy" id="987040"/>
    <lineage>
        <taxon>Bacteria</taxon>
        <taxon>Bacillati</taxon>
        <taxon>Cyanobacteriota</taxon>
        <taxon>Cyanophyceae</taxon>
        <taxon>Nostocales</taxon>
        <taxon>Calotrichaceae</taxon>
        <taxon>Brunnivagina</taxon>
    </lineage>
</organism>
<gene>
    <name evidence="2" type="ORF">CK510_22210</name>
</gene>
<protein>
    <submittedName>
        <fullName evidence="2">KTSC domain-containing protein</fullName>
    </submittedName>
</protein>
<keyword evidence="3" id="KW-1185">Reference proteome</keyword>
<dbReference type="Proteomes" id="UP000218238">
    <property type="component" value="Unassembled WGS sequence"/>
</dbReference>
<evidence type="ECO:0000259" key="1">
    <source>
        <dbReference type="Pfam" id="PF13619"/>
    </source>
</evidence>
<comment type="caution">
    <text evidence="2">The sequence shown here is derived from an EMBL/GenBank/DDBJ whole genome shotgun (WGS) entry which is preliminary data.</text>
</comment>
<dbReference type="Pfam" id="PF13619">
    <property type="entry name" value="KTSC"/>
    <property type="match status" value="1"/>
</dbReference>
<dbReference type="EMBL" id="NTFS01000311">
    <property type="protein sequence ID" value="PAX51909.1"/>
    <property type="molecule type" value="Genomic_DNA"/>
</dbReference>
<reference evidence="2 3" key="1">
    <citation type="submission" date="2017-08" db="EMBL/GenBank/DDBJ databases">
        <title>Draft genome sequence of filamentous cyanobacterium Calothrix elsteri CCALA 953.</title>
        <authorList>
            <person name="Gagunashvili A.N."/>
            <person name="Elster J."/>
            <person name="Andresson O.S."/>
        </authorList>
    </citation>
    <scope>NUCLEOTIDE SEQUENCE [LARGE SCALE GENOMIC DNA]</scope>
    <source>
        <strain evidence="2 3">CCALA 953</strain>
    </source>
</reference>
<dbReference type="OrthoDB" id="9182727at2"/>
<feature type="domain" description="KTSC" evidence="1">
    <location>
        <begin position="7"/>
        <end position="60"/>
    </location>
</feature>
<sequence>MEPQQVESSMVQAVGYDEGSQTLEVVFSNGKTYKYFQVPKQIYEQLLVAESKGSYMQDAVIDCYQYRQIRKRSK</sequence>
<evidence type="ECO:0000313" key="2">
    <source>
        <dbReference type="EMBL" id="PAX51909.1"/>
    </source>
</evidence>
<dbReference type="AlphaFoldDB" id="A0A2A2TET1"/>
<name>A0A2A2TET1_9CYAN</name>
<accession>A0A2A2TET1</accession>
<dbReference type="InterPro" id="IPR025309">
    <property type="entry name" value="KTSC_dom"/>
</dbReference>